<gene>
    <name evidence="8" type="ORF">FBUS_00277</name>
</gene>
<evidence type="ECO:0000256" key="3">
    <source>
        <dbReference type="ARBA" id="ARBA00022989"/>
    </source>
</evidence>
<keyword evidence="3 5" id="KW-1133">Transmembrane helix</keyword>
<feature type="transmembrane region" description="Helical" evidence="5">
    <location>
        <begin position="273"/>
        <end position="294"/>
    </location>
</feature>
<keyword evidence="6" id="KW-0175">Coiled coil</keyword>
<evidence type="ECO:0000313" key="9">
    <source>
        <dbReference type="Proteomes" id="UP000728185"/>
    </source>
</evidence>
<keyword evidence="2 5" id="KW-0812">Transmembrane</keyword>
<feature type="region of interest" description="Disordered" evidence="7">
    <location>
        <begin position="26"/>
        <end position="45"/>
    </location>
</feature>
<keyword evidence="5" id="KW-0813">Transport</keyword>
<evidence type="ECO:0000256" key="4">
    <source>
        <dbReference type="ARBA" id="ARBA00023136"/>
    </source>
</evidence>
<keyword evidence="4 5" id="KW-0472">Membrane</keyword>
<comment type="subcellular location">
    <subcellularLocation>
        <location evidence="1 5">Membrane</location>
        <topology evidence="1 5">Multi-pass membrane protein</topology>
    </subcellularLocation>
</comment>
<evidence type="ECO:0000313" key="8">
    <source>
        <dbReference type="EMBL" id="KAA0193676.1"/>
    </source>
</evidence>
<dbReference type="OrthoDB" id="242866at2759"/>
<dbReference type="AlphaFoldDB" id="A0A8E0RZE2"/>
<proteinExistence type="inferred from homology"/>
<dbReference type="GO" id="GO:0055038">
    <property type="term" value="C:recycling endosome membrane"/>
    <property type="evidence" value="ECO:0007669"/>
    <property type="project" value="TreeGrafter"/>
</dbReference>
<evidence type="ECO:0000256" key="1">
    <source>
        <dbReference type="ARBA" id="ARBA00004141"/>
    </source>
</evidence>
<dbReference type="GO" id="GO:0032588">
    <property type="term" value="C:trans-Golgi network membrane"/>
    <property type="evidence" value="ECO:0007669"/>
    <property type="project" value="TreeGrafter"/>
</dbReference>
<comment type="similarity">
    <text evidence="5">Belongs to the SCAMP family.</text>
</comment>
<evidence type="ECO:0000256" key="2">
    <source>
        <dbReference type="ARBA" id="ARBA00022692"/>
    </source>
</evidence>
<dbReference type="Proteomes" id="UP000728185">
    <property type="component" value="Unassembled WGS sequence"/>
</dbReference>
<accession>A0A8E0RZE2</accession>
<comment type="caution">
    <text evidence="8">The sequence shown here is derived from an EMBL/GenBank/DDBJ whole genome shotgun (WGS) entry which is preliminary data.</text>
</comment>
<dbReference type="GO" id="GO:0015031">
    <property type="term" value="P:protein transport"/>
    <property type="evidence" value="ECO:0007669"/>
    <property type="project" value="InterPro"/>
</dbReference>
<dbReference type="EMBL" id="LUCM01004876">
    <property type="protein sequence ID" value="KAA0193676.1"/>
    <property type="molecule type" value="Genomic_DNA"/>
</dbReference>
<organism evidence="8 9">
    <name type="scientific">Fasciolopsis buskii</name>
    <dbReference type="NCBI Taxonomy" id="27845"/>
    <lineage>
        <taxon>Eukaryota</taxon>
        <taxon>Metazoa</taxon>
        <taxon>Spiralia</taxon>
        <taxon>Lophotrochozoa</taxon>
        <taxon>Platyhelminthes</taxon>
        <taxon>Trematoda</taxon>
        <taxon>Digenea</taxon>
        <taxon>Plagiorchiida</taxon>
        <taxon>Echinostomata</taxon>
        <taxon>Echinostomatoidea</taxon>
        <taxon>Fasciolidae</taxon>
        <taxon>Fasciolopsis</taxon>
    </lineage>
</organism>
<feature type="transmembrane region" description="Helical" evidence="5">
    <location>
        <begin position="171"/>
        <end position="190"/>
    </location>
</feature>
<name>A0A8E0RZE2_9TREM</name>
<evidence type="ECO:0000256" key="7">
    <source>
        <dbReference type="SAM" id="MobiDB-lite"/>
    </source>
</evidence>
<sequence>MDPLDDYNPFSEPLPAYDFVMARHSSNKSNVPTIPDPEDPSAYQDPVAQLQQQQQQQKIMMNADTILALERRQAELEARAAELDRREKEQQARMASYQAGPLPHNWPPLPPWCPCKPCVRQDFEADIPADCRWMAKMGYALWLAYAFLLLLNMGGTLSYFIVGRAGAEGPLFGASILLVLVMPPLTFFGWHRPLYKALRQVWMFRSSGLECIVLFIKPSSSTSDSSMNYLLFFVMFAIQIIIVLIQCLGIDYLGSCGWINGLKTCRESKPVCVFMMVIAALFSAIGGVCAFLIFRVHRHYRTSGASLRKAKLEMTSAAAYEASTGFASMP</sequence>
<feature type="transmembrane region" description="Helical" evidence="5">
    <location>
        <begin position="229"/>
        <end position="253"/>
    </location>
</feature>
<dbReference type="PANTHER" id="PTHR10687:SF2">
    <property type="entry name" value="SECRETORY CARRIER-ASSOCIATED MEMBRANE PROTEIN"/>
    <property type="match status" value="1"/>
</dbReference>
<feature type="transmembrane region" description="Helical" evidence="5">
    <location>
        <begin position="142"/>
        <end position="165"/>
    </location>
</feature>
<keyword evidence="9" id="KW-1185">Reference proteome</keyword>
<evidence type="ECO:0000256" key="5">
    <source>
        <dbReference type="RuleBase" id="RU363122"/>
    </source>
</evidence>
<dbReference type="PANTHER" id="PTHR10687">
    <property type="entry name" value="SECRETORY CARRIER-ASSOCIATED MEMBRANE PROTEIN SCAMP"/>
    <property type="match status" value="1"/>
</dbReference>
<reference evidence="8" key="1">
    <citation type="submission" date="2019-05" db="EMBL/GenBank/DDBJ databases">
        <title>Annotation for the trematode Fasciolopsis buski.</title>
        <authorList>
            <person name="Choi Y.-J."/>
        </authorList>
    </citation>
    <scope>NUCLEOTIDE SEQUENCE</scope>
    <source>
        <strain evidence="8">HT</strain>
        <tissue evidence="8">Whole worm</tissue>
    </source>
</reference>
<dbReference type="InterPro" id="IPR007273">
    <property type="entry name" value="SCAMP"/>
</dbReference>
<evidence type="ECO:0000256" key="6">
    <source>
        <dbReference type="SAM" id="Coils"/>
    </source>
</evidence>
<protein>
    <recommendedName>
        <fullName evidence="5">Secretory carrier-associated membrane protein</fullName>
        <shortName evidence="5">Secretory carrier membrane protein</shortName>
    </recommendedName>
</protein>
<feature type="coiled-coil region" evidence="6">
    <location>
        <begin position="66"/>
        <end position="93"/>
    </location>
</feature>
<dbReference type="Pfam" id="PF04144">
    <property type="entry name" value="SCAMP"/>
    <property type="match status" value="1"/>
</dbReference>